<comment type="caution">
    <text evidence="1">The sequence shown here is derived from an EMBL/GenBank/DDBJ whole genome shotgun (WGS) entry which is preliminary data.</text>
</comment>
<protein>
    <submittedName>
        <fullName evidence="1">Uncharacterized protein</fullName>
    </submittedName>
</protein>
<organism evidence="1 2">
    <name type="scientific">Marivivens donghaensis</name>
    <dbReference type="NCBI Taxonomy" id="1699413"/>
    <lineage>
        <taxon>Bacteria</taxon>
        <taxon>Pseudomonadati</taxon>
        <taxon>Pseudomonadota</taxon>
        <taxon>Alphaproteobacteria</taxon>
        <taxon>Rhodobacterales</taxon>
        <taxon>Paracoccaceae</taxon>
        <taxon>Marivivens group</taxon>
        <taxon>Marivivens</taxon>
    </lineage>
</organism>
<evidence type="ECO:0000313" key="2">
    <source>
        <dbReference type="Proteomes" id="UP000709466"/>
    </source>
</evidence>
<accession>A0ABX0W1X2</accession>
<gene>
    <name evidence="1" type="ORF">HCZ30_16340</name>
</gene>
<sequence length="101" mass="11731">MANAVNANAVMRERHCGDSGGVPRIRPWTRKTAYYFEYVVKMSATLAREIEIFEIVTPEFGRKLILKACRCCLKNRRTYENIAVFSPIHRIQRRTRILSGL</sequence>
<proteinExistence type="predicted"/>
<dbReference type="EMBL" id="JAATOP010000018">
    <property type="protein sequence ID" value="NIY73995.1"/>
    <property type="molecule type" value="Genomic_DNA"/>
</dbReference>
<dbReference type="Proteomes" id="UP000709466">
    <property type="component" value="Unassembled WGS sequence"/>
</dbReference>
<reference evidence="1 2" key="1">
    <citation type="submission" date="2020-03" db="EMBL/GenBank/DDBJ databases">
        <title>Bacterial isolates of synthetic phycosphere.</title>
        <authorList>
            <person name="Fu H."/>
            <person name="Moran M.A."/>
        </authorList>
    </citation>
    <scope>NUCLEOTIDE SEQUENCE [LARGE SCALE GENOMIC DNA]</scope>
    <source>
        <strain evidence="1 2">HF1</strain>
    </source>
</reference>
<dbReference type="RefSeq" id="WP_167639380.1">
    <property type="nucleotide sequence ID" value="NZ_JAATOP010000018.1"/>
</dbReference>
<evidence type="ECO:0000313" key="1">
    <source>
        <dbReference type="EMBL" id="NIY73995.1"/>
    </source>
</evidence>
<keyword evidence="2" id="KW-1185">Reference proteome</keyword>
<name>A0ABX0W1X2_9RHOB</name>